<name>A0AAN6JE52_9PEZI</name>
<feature type="compositionally biased region" description="Basic and acidic residues" evidence="1">
    <location>
        <begin position="40"/>
        <end position="51"/>
    </location>
</feature>
<feature type="region of interest" description="Disordered" evidence="1">
    <location>
        <begin position="1131"/>
        <end position="1202"/>
    </location>
</feature>
<feature type="compositionally biased region" description="Basic and acidic residues" evidence="1">
    <location>
        <begin position="190"/>
        <end position="213"/>
    </location>
</feature>
<evidence type="ECO:0000313" key="4">
    <source>
        <dbReference type="EMBL" id="KAK0326894.1"/>
    </source>
</evidence>
<reference evidence="4" key="1">
    <citation type="submission" date="2021-12" db="EMBL/GenBank/DDBJ databases">
        <title>Black yeast isolated from Biological Soil Crust.</title>
        <authorList>
            <person name="Kurbessoian T."/>
        </authorList>
    </citation>
    <scope>NUCLEOTIDE SEQUENCE</scope>
    <source>
        <strain evidence="4">CCFEE 5208</strain>
    </source>
</reference>
<sequence>MTFSSPQACAHAASDDRSWTLLMSQADGLAVPKFSSFRPKKTDPKDAEKTDGLTVYSASRSVYDASERSAKRRERHHEGNPHTRHDQPQRSGRRKDHYSQSRSRPDGSRADPLSSARDRSLHFDEPVDSDAFIVDRRGDPKNVEYGSLHRYGIPLFHRVGYGHVLGGSPTSKIDRADSSDRYIVLTSPSSEHREHSGSLLGRARDHTPSERSLRVIIPGAGSPKTDLGDDFLPLSRFRVRKRHRSLESPANAESQREDIDYRSIEGKAKSSDSPGDEDLEFAPRSGEDDLADRLSREALEENALLSRKTKEHPLDADAWMALIGHQAKVIKPGVDAAQLTNSEKRAIADIRLSISEQALRRIGNGSPGHTELMLGMLEQGKQIWESSKLTAKWTGVLKECPDNITLWITYLDFVQTNHAAFRYDQCKDAYTQCLQILREARRGARPSDTPKVASIQIYVLLRLTTFMRDAGYDELSYASWQALLEYQLFAPPGMTDRKDKLKVLEDFWDSDVPRIGEQGSQGWCHHLQYGERTARRVKSYARPILAPSHPLGSFADGETDLLSILHLPAVADDDDSTEDPYRYVMFSDLQLSLELLVDALPPRDLLSALLCFMHLPPMPGLDLATRAWWTDQFLISGAENIVAGDKDFAGIPNQLVTSFGLFHDAFRQRRTAVEDPEGLAFTDRILAQFYSAQPDDEDLAEYYVAYKLAFFPDEAVKAAKRLLKGRPSSLRRYNAYALVEAQLGRGERAAEVWATALNMSQDFENAEKDHEVLLRHSWASTLLHQEGGGPQALQCLLAMCGNDDSSANEPPENTTVSASQRLRMTRVCEAGFERLIYCKRVELAVLYAESQMWFAYLADGEDLTSATEVRRTYSARLGRHGLATAADEHLLQAQAGLSKMHVDRHRPYKPAVLRQELAENLRPFPDNTTLLGLYTHIGTQTRVDDRLRASLHEDPLTSSDATVIGWSFAIAQELRRCASSETSGATTNSVRSVFSHALLAPESLLKLATSSYLIAITGREQVAQIKGKPIYAIRDVTLVPLSSQADAERAVTQAQKALKPSGSAAQEAEESDVGEDAEHEHVGAGNSKPAAEVAALEPAKEGVLSKGASIVKGVVADQGKYGRFAERWFSKGGRSQQGAKGEEVLPQAQEKEADSALPDENEDVKTGAESGDQLPPRPTEKGDESGKPETSSQSPKKVDSLESLTPRILRSAKMYFSASGFFFSYDHNLSGSLKQNDVTAPTTPLWERFDPLFFWNRHLISPFVDAGQDGLILPIIEGFVGQRAFSIARTEGADQDAVAEAVQKPEEVIAAQKQTQDPSPATKTDQEDLLLTLISRRSVKRAGLRYLRRGIDDDGNVANSVETEQILSTQSWDTSTKTFSLTQIRGSIPLFFSQTPYSFKPMAVMFGSESTNQAASRKHFEAVQERYGSVQVASLIDKHATEKPIGEAYEKQVKQLNDDGGIDGKAIAFEWFDFHAACKGMKFENVSLLLSTLKTQLTTFGWTVQQNSDTLHSQIGVLRTNCMDCLDRTNVVQSAVAGWALQQQLAELGLSIDLESDPKTQWFNTLWADNGDSISKQYAGTAALKGDFTRTRKRNWTGALSDFSLTLNRYYNNIFGDYWLQLNIDFFLGNVGLEAFGEFEADMRGRDYALDMGRVRQSAIETCVKIVLEDPKEEFVGGWILACPREANTLRSLPFEECVVLLTDAGVYFCRFDWDAEKIGSFERVDLRDVREVWRGVYVTDTLAAAHVDEGRNVGFAMRFATKGQAVVRRNTRSVGNERVAEDEGAGKGELEKQEMDGKGEKGEKGEMRLLAFKALPPKSSASKSRGDGGDGAEGGMSEAETVMHICDELRRRMVTAVRKTEAADHTPEEKVPEVEERDVVSVAEARKGTGYIETLGYSLKKLVWS</sequence>
<evidence type="ECO:0000313" key="5">
    <source>
        <dbReference type="Proteomes" id="UP001168146"/>
    </source>
</evidence>
<dbReference type="EMBL" id="JASUXU010000003">
    <property type="protein sequence ID" value="KAK0326894.1"/>
    <property type="molecule type" value="Genomic_DNA"/>
</dbReference>
<proteinExistence type="predicted"/>
<feature type="compositionally biased region" description="Low complexity" evidence="1">
    <location>
        <begin position="1814"/>
        <end position="1824"/>
    </location>
</feature>
<dbReference type="PANTHER" id="PTHR45662:SF7">
    <property type="entry name" value="SACI DOMAIN PROTEIN (AFU_ORTHOLOGUE AFUA_1G15890)"/>
    <property type="match status" value="1"/>
</dbReference>
<feature type="region of interest" description="Disordered" evidence="1">
    <location>
        <begin position="1054"/>
        <end position="1093"/>
    </location>
</feature>
<dbReference type="InterPro" id="IPR022158">
    <property type="entry name" value="Inositol_phosphatase"/>
</dbReference>
<feature type="region of interest" description="Disordered" evidence="1">
    <location>
        <begin position="265"/>
        <end position="288"/>
    </location>
</feature>
<evidence type="ECO:0000256" key="1">
    <source>
        <dbReference type="SAM" id="MobiDB-lite"/>
    </source>
</evidence>
<dbReference type="Pfam" id="PF12456">
    <property type="entry name" value="hSac2"/>
    <property type="match status" value="1"/>
</dbReference>
<feature type="domain" description="HSac2" evidence="3">
    <location>
        <begin position="1650"/>
        <end position="1808"/>
    </location>
</feature>
<feature type="compositionally biased region" description="Basic and acidic residues" evidence="1">
    <location>
        <begin position="76"/>
        <end position="88"/>
    </location>
</feature>
<feature type="region of interest" description="Disordered" evidence="1">
    <location>
        <begin position="30"/>
        <end position="122"/>
    </location>
</feature>
<dbReference type="InterPro" id="IPR013633">
    <property type="entry name" value="NRDE-2"/>
</dbReference>
<dbReference type="Proteomes" id="UP001168146">
    <property type="component" value="Unassembled WGS sequence"/>
</dbReference>
<evidence type="ECO:0000259" key="3">
    <source>
        <dbReference type="PROSITE" id="PS51791"/>
    </source>
</evidence>
<gene>
    <name evidence="4" type="ORF">LTR82_001654</name>
</gene>
<dbReference type="InterPro" id="IPR002013">
    <property type="entry name" value="SAC_dom"/>
</dbReference>
<dbReference type="GO" id="GO:0046856">
    <property type="term" value="P:phosphatidylinositol dephosphorylation"/>
    <property type="evidence" value="ECO:0007669"/>
    <property type="project" value="TreeGrafter"/>
</dbReference>
<dbReference type="GO" id="GO:0005783">
    <property type="term" value="C:endoplasmic reticulum"/>
    <property type="evidence" value="ECO:0007669"/>
    <property type="project" value="TreeGrafter"/>
</dbReference>
<feature type="compositionally biased region" description="Basic and acidic residues" evidence="1">
    <location>
        <begin position="97"/>
        <end position="109"/>
    </location>
</feature>
<dbReference type="InterPro" id="IPR034753">
    <property type="entry name" value="hSac2"/>
</dbReference>
<evidence type="ECO:0000259" key="2">
    <source>
        <dbReference type="PROSITE" id="PS50275"/>
    </source>
</evidence>
<dbReference type="PANTHER" id="PTHR45662">
    <property type="entry name" value="PHOSPHATIDYLINOSITIDE PHOSPHATASE SAC1"/>
    <property type="match status" value="1"/>
</dbReference>
<protein>
    <recommendedName>
        <fullName evidence="6">SAC domain-containing protein</fullName>
    </recommendedName>
</protein>
<feature type="compositionally biased region" description="Basic and acidic residues" evidence="1">
    <location>
        <begin position="1178"/>
        <end position="1187"/>
    </location>
</feature>
<feature type="compositionally biased region" description="Basic and acidic residues" evidence="1">
    <location>
        <begin position="1779"/>
        <end position="1808"/>
    </location>
</feature>
<dbReference type="PROSITE" id="PS50275">
    <property type="entry name" value="SAC"/>
    <property type="match status" value="1"/>
</dbReference>
<dbReference type="GO" id="GO:0043812">
    <property type="term" value="F:phosphatidylinositol-4-phosphate phosphatase activity"/>
    <property type="evidence" value="ECO:0007669"/>
    <property type="project" value="TreeGrafter"/>
</dbReference>
<accession>A0AAN6JE52</accession>
<feature type="region of interest" description="Disordered" evidence="1">
    <location>
        <begin position="187"/>
        <end position="221"/>
    </location>
</feature>
<feature type="domain" description="SAC" evidence="2">
    <location>
        <begin position="1212"/>
        <end position="1580"/>
    </location>
</feature>
<dbReference type="Pfam" id="PF02383">
    <property type="entry name" value="Syja_N"/>
    <property type="match status" value="1"/>
</dbReference>
<dbReference type="PROSITE" id="PS51791">
    <property type="entry name" value="HSAC2"/>
    <property type="match status" value="1"/>
</dbReference>
<organism evidence="4 5">
    <name type="scientific">Friedmanniomyces endolithicus</name>
    <dbReference type="NCBI Taxonomy" id="329885"/>
    <lineage>
        <taxon>Eukaryota</taxon>
        <taxon>Fungi</taxon>
        <taxon>Dikarya</taxon>
        <taxon>Ascomycota</taxon>
        <taxon>Pezizomycotina</taxon>
        <taxon>Dothideomycetes</taxon>
        <taxon>Dothideomycetidae</taxon>
        <taxon>Mycosphaerellales</taxon>
        <taxon>Teratosphaeriaceae</taxon>
        <taxon>Friedmanniomyces</taxon>
    </lineage>
</organism>
<comment type="caution">
    <text evidence="4">The sequence shown here is derived from an EMBL/GenBank/DDBJ whole genome shotgun (WGS) entry which is preliminary data.</text>
</comment>
<evidence type="ECO:0008006" key="6">
    <source>
        <dbReference type="Google" id="ProtNLM"/>
    </source>
</evidence>
<dbReference type="Pfam" id="PF08424">
    <property type="entry name" value="NRDE-2"/>
    <property type="match status" value="1"/>
</dbReference>
<feature type="region of interest" description="Disordered" evidence="1">
    <location>
        <begin position="1771"/>
        <end position="1837"/>
    </location>
</feature>